<dbReference type="InterPro" id="IPR016181">
    <property type="entry name" value="Acyl_CoA_acyltransferase"/>
</dbReference>
<dbReference type="SUPFAM" id="SSF55729">
    <property type="entry name" value="Acyl-CoA N-acyltransferases (Nat)"/>
    <property type="match status" value="1"/>
</dbReference>
<proteinExistence type="predicted"/>
<dbReference type="OrthoDB" id="9804153at2"/>
<organism evidence="3 4">
    <name type="scientific">Serratia sp. (strain ATCC 39006)</name>
    <name type="common">Prodigiosinella confusarubida</name>
    <dbReference type="NCBI Taxonomy" id="104623"/>
    <lineage>
        <taxon>Bacteria</taxon>
        <taxon>Pseudomonadati</taxon>
        <taxon>Pseudomonadota</taxon>
        <taxon>Gammaproteobacteria</taxon>
        <taxon>Enterobacterales</taxon>
        <taxon>Pectobacteriaceae</taxon>
        <taxon>Prodigiosinella</taxon>
    </lineage>
</organism>
<accession>A0A2I5TPF0</accession>
<dbReference type="Proteomes" id="UP000233778">
    <property type="component" value="Chromosome"/>
</dbReference>
<dbReference type="RefSeq" id="WP_021014500.1">
    <property type="nucleotide sequence ID" value="NZ_CP025084.1"/>
</dbReference>
<dbReference type="EMBL" id="CP025085">
    <property type="protein sequence ID" value="AUH02120.1"/>
    <property type="molecule type" value="Genomic_DNA"/>
</dbReference>
<evidence type="ECO:0000313" key="2">
    <source>
        <dbReference type="EMBL" id="AUH02120.1"/>
    </source>
</evidence>
<dbReference type="PROSITE" id="PS51186">
    <property type="entry name" value="GNAT"/>
    <property type="match status" value="1"/>
</dbReference>
<keyword evidence="3" id="KW-0808">Transferase</keyword>
<dbReference type="PANTHER" id="PTHR43792">
    <property type="entry name" value="GNAT FAMILY, PUTATIVE (AFU_ORTHOLOGUE AFUA_3G00765)-RELATED-RELATED"/>
    <property type="match status" value="1"/>
</dbReference>
<dbReference type="InterPro" id="IPR000182">
    <property type="entry name" value="GNAT_dom"/>
</dbReference>
<dbReference type="Proteomes" id="UP000017700">
    <property type="component" value="Chromosome"/>
</dbReference>
<reference evidence="3" key="4">
    <citation type="submission" date="2017-11" db="EMBL/GenBank/DDBJ databases">
        <title>Complete genome sequence of Serratia sp. ATCC 39006.</title>
        <authorList>
            <person name="Hampton H.G."/>
            <person name="Jackson S.A."/>
            <person name="Jauregui R."/>
            <person name="Poulter G.T.M."/>
            <person name="Salmond G.P.C."/>
            <person name="Fineran P.C."/>
        </authorList>
    </citation>
    <scope>NUCLEOTIDE SEQUENCE</scope>
    <source>
        <strain evidence="3">ATCC 39006</strain>
    </source>
</reference>
<evidence type="ECO:0000259" key="1">
    <source>
        <dbReference type="PROSITE" id="PS51186"/>
    </source>
</evidence>
<dbReference type="InterPro" id="IPR051531">
    <property type="entry name" value="N-acetyltransferase"/>
</dbReference>
<dbReference type="KEGG" id="serq:CWC46_21410"/>
<dbReference type="GO" id="GO:0016747">
    <property type="term" value="F:acyltransferase activity, transferring groups other than amino-acyl groups"/>
    <property type="evidence" value="ECO:0007669"/>
    <property type="project" value="InterPro"/>
</dbReference>
<keyword evidence="4" id="KW-1185">Reference proteome</keyword>
<evidence type="ECO:0000313" key="5">
    <source>
        <dbReference type="Proteomes" id="UP000233778"/>
    </source>
</evidence>
<reference evidence="3 4" key="1">
    <citation type="journal article" date="2013" name="Genome Announc.">
        <title>Draft genome sequence of Serratia sp. strain ATCC 39006, a model bacterium for analysis of the biosynthesis and regulation of prodigiosin, a carbapenem, and gas vesicles.</title>
        <authorList>
            <person name="Fineran P.C."/>
            <person name="Iglesias Cans M.C."/>
            <person name="Ramsay J.P."/>
            <person name="Wilf N.M."/>
            <person name="Cossyleon D."/>
            <person name="McNeil M.B."/>
            <person name="Williamson N.R."/>
            <person name="Monson R.E."/>
            <person name="Becher S.A."/>
            <person name="Stanton J.A."/>
            <person name="Brugger K."/>
            <person name="Brown S.D."/>
            <person name="Salmond G.P."/>
        </authorList>
    </citation>
    <scope>NUCLEOTIDE SEQUENCE [LARGE SCALE GENOMIC DNA]</scope>
    <source>
        <strain evidence="3">ATCC 39006</strain>
        <strain evidence="4">ATCC 39006 / SC 11482</strain>
    </source>
</reference>
<dbReference type="KEGG" id="sera:Ser39006_021405"/>
<evidence type="ECO:0000313" key="4">
    <source>
        <dbReference type="Proteomes" id="UP000017700"/>
    </source>
</evidence>
<dbReference type="AlphaFoldDB" id="A0A2I5TPF0"/>
<dbReference type="Pfam" id="PF13302">
    <property type="entry name" value="Acetyltransf_3"/>
    <property type="match status" value="1"/>
</dbReference>
<dbReference type="Gene3D" id="3.40.630.30">
    <property type="match status" value="1"/>
</dbReference>
<reference evidence="2 5" key="3">
    <citation type="submission" date="2017-11" db="EMBL/GenBank/DDBJ databases">
        <title>Complete genome sequence of Serratia sp. ATCC 39006 LacA.</title>
        <authorList>
            <person name="Hampton H.G."/>
            <person name="Jackson S.A."/>
            <person name="Jauregui R."/>
            <person name="Poulter G.T.M."/>
            <person name="Salmond G.P.C."/>
            <person name="Fineran P.C."/>
        </authorList>
    </citation>
    <scope>NUCLEOTIDE SEQUENCE [LARGE SCALE GENOMIC DNA]</scope>
    <source>
        <strain evidence="2 5">ATCC 39006</strain>
    </source>
</reference>
<feature type="domain" description="N-acetyltransferase" evidence="1">
    <location>
        <begin position="12"/>
        <end position="176"/>
    </location>
</feature>
<dbReference type="STRING" id="104623.Ser39006_01230"/>
<gene>
    <name evidence="2" type="ORF">CWC46_21410</name>
    <name evidence="3" type="ORF">Ser39006_021405</name>
</gene>
<dbReference type="EMBL" id="CP025084">
    <property type="protein sequence ID" value="AUH06442.1"/>
    <property type="molecule type" value="Genomic_DNA"/>
</dbReference>
<evidence type="ECO:0000313" key="3">
    <source>
        <dbReference type="EMBL" id="AUH06442.1"/>
    </source>
</evidence>
<reference evidence="3" key="2">
    <citation type="submission" date="2013-09" db="EMBL/GenBank/DDBJ databases">
        <authorList>
            <person name="Wang G."/>
            <person name="Yang Y."/>
            <person name="Su Y."/>
        </authorList>
    </citation>
    <scope>NUCLEOTIDE SEQUENCE</scope>
    <source>
        <strain evidence="3">ATCC 39006</strain>
    </source>
</reference>
<sequence>MQQQPSINTNRLILRPFQADDAVRVCALLNDDPHITEMMIDIPYPCPLSTIEAWIAVHPGDWESRKSVVFAITLRESGALIGTVSLLALDSQYPETGFWLGKDFRRKGFTTEANDHICQFAFDQLGLTQLYSCHLRHNFASGRVLLKSHFHFLDCKTLFVPALDREETLCFYRRKA</sequence>
<name>A0A2I5TPF0_SERS3</name>
<protein>
    <submittedName>
        <fullName evidence="3">N-acetyltransferase</fullName>
    </submittedName>
</protein>